<feature type="domain" description="Enoyl reductase (ER)" evidence="2">
    <location>
        <begin position="40"/>
        <end position="364"/>
    </location>
</feature>
<dbReference type="InterPro" id="IPR013154">
    <property type="entry name" value="ADH-like_N"/>
</dbReference>
<dbReference type="Pfam" id="PF00107">
    <property type="entry name" value="ADH_zinc_N"/>
    <property type="match status" value="1"/>
</dbReference>
<dbReference type="InterPro" id="IPR036291">
    <property type="entry name" value="NAD(P)-bd_dom_sf"/>
</dbReference>
<reference evidence="3 4" key="1">
    <citation type="submission" date="2018-11" db="EMBL/GenBank/DDBJ databases">
        <title>Genome assembly of Steccherinum ochraceum LE-BIN_3174, the white-rot fungus of the Steccherinaceae family (The Residual Polyporoid clade, Polyporales, Basidiomycota).</title>
        <authorList>
            <person name="Fedorova T.V."/>
            <person name="Glazunova O.A."/>
            <person name="Landesman E.O."/>
            <person name="Moiseenko K.V."/>
            <person name="Psurtseva N.V."/>
            <person name="Savinova O.S."/>
            <person name="Shakhova N.V."/>
            <person name="Tyazhelova T.V."/>
            <person name="Vasina D.V."/>
        </authorList>
    </citation>
    <scope>NUCLEOTIDE SEQUENCE [LARGE SCALE GENOMIC DNA]</scope>
    <source>
        <strain evidence="3 4">LE-BIN_3174</strain>
    </source>
</reference>
<evidence type="ECO:0000313" key="4">
    <source>
        <dbReference type="Proteomes" id="UP000292702"/>
    </source>
</evidence>
<dbReference type="AlphaFoldDB" id="A0A4R0RL93"/>
<evidence type="ECO:0000313" key="3">
    <source>
        <dbReference type="EMBL" id="TCD68326.1"/>
    </source>
</evidence>
<proteinExistence type="predicted"/>
<dbReference type="SMART" id="SM00829">
    <property type="entry name" value="PKS_ER"/>
    <property type="match status" value="1"/>
</dbReference>
<dbReference type="InterPro" id="IPR011032">
    <property type="entry name" value="GroES-like_sf"/>
</dbReference>
<dbReference type="InterPro" id="IPR052711">
    <property type="entry name" value="Zinc_ADH-like"/>
</dbReference>
<dbReference type="Gene3D" id="3.90.180.10">
    <property type="entry name" value="Medium-chain alcohol dehydrogenases, catalytic domain"/>
    <property type="match status" value="1"/>
</dbReference>
<comment type="caution">
    <text evidence="3">The sequence shown here is derived from an EMBL/GenBank/DDBJ whole genome shotgun (WGS) entry which is preliminary data.</text>
</comment>
<organism evidence="3 4">
    <name type="scientific">Steccherinum ochraceum</name>
    <dbReference type="NCBI Taxonomy" id="92696"/>
    <lineage>
        <taxon>Eukaryota</taxon>
        <taxon>Fungi</taxon>
        <taxon>Dikarya</taxon>
        <taxon>Basidiomycota</taxon>
        <taxon>Agaricomycotina</taxon>
        <taxon>Agaricomycetes</taxon>
        <taxon>Polyporales</taxon>
        <taxon>Steccherinaceae</taxon>
        <taxon>Steccherinum</taxon>
    </lineage>
</organism>
<evidence type="ECO:0000259" key="2">
    <source>
        <dbReference type="SMART" id="SM00829"/>
    </source>
</evidence>
<dbReference type="Proteomes" id="UP000292702">
    <property type="component" value="Unassembled WGS sequence"/>
</dbReference>
<dbReference type="InterPro" id="IPR020843">
    <property type="entry name" value="ER"/>
</dbReference>
<dbReference type="CDD" id="cd08276">
    <property type="entry name" value="MDR7"/>
    <property type="match status" value="1"/>
</dbReference>
<gene>
    <name evidence="3" type="ORF">EIP91_010964</name>
</gene>
<protein>
    <recommendedName>
        <fullName evidence="2">Enoyl reductase (ER) domain-containing protein</fullName>
    </recommendedName>
</protein>
<dbReference type="EMBL" id="RWJN01000069">
    <property type="protein sequence ID" value="TCD68326.1"/>
    <property type="molecule type" value="Genomic_DNA"/>
</dbReference>
<evidence type="ECO:0000256" key="1">
    <source>
        <dbReference type="SAM" id="MobiDB-lite"/>
    </source>
</evidence>
<name>A0A4R0RL93_9APHY</name>
<dbReference type="PANTHER" id="PTHR45033:SF2">
    <property type="entry name" value="ZINC-TYPE ALCOHOL DEHYDROGENASE-LIKE PROTEIN C1773.06C"/>
    <property type="match status" value="1"/>
</dbReference>
<dbReference type="STRING" id="92696.A0A4R0RL93"/>
<sequence length="371" mass="40504">MIRPYHSLRSGLQKDPGREDSLQEMQAVHREYRMINADEGLNLALQSVKVPAPRASDVLVRIHAVSLNNLDALVIQGQYHGQKDKVVPCSDMAGEVVAVGAEVKDWTAGDRVCANFIADYQYGPYDERYKSSFMGFVTDGVLTEYKVFPSHALVRIPDYLSYQEASTLPCTAVTAWNCFQGPDPLKPGETVLVQGTGNVSLTAIQLAVALGAIVIATSSSDEKLKIAQGLGARHLINYKEHPEWHENVLEVTGGRGVDHVVEIGGTGTIIKSLRSVRSGGYIHGVGFVAQGNATELMDLPYMLISRAITLRGVLIGSRTQFEELCRMLAVYKIRPLVDKVFTFDQVPEAFAYLGKQIGVGKVIIQVSKSDG</sequence>
<accession>A0A4R0RL93</accession>
<dbReference type="GO" id="GO:0016491">
    <property type="term" value="F:oxidoreductase activity"/>
    <property type="evidence" value="ECO:0007669"/>
    <property type="project" value="InterPro"/>
</dbReference>
<dbReference type="PANTHER" id="PTHR45033">
    <property type="match status" value="1"/>
</dbReference>
<dbReference type="OrthoDB" id="9930022at2759"/>
<dbReference type="SUPFAM" id="SSF50129">
    <property type="entry name" value="GroES-like"/>
    <property type="match status" value="1"/>
</dbReference>
<dbReference type="Pfam" id="PF08240">
    <property type="entry name" value="ADH_N"/>
    <property type="match status" value="1"/>
</dbReference>
<feature type="region of interest" description="Disordered" evidence="1">
    <location>
        <begin position="1"/>
        <end position="20"/>
    </location>
</feature>
<dbReference type="SUPFAM" id="SSF51735">
    <property type="entry name" value="NAD(P)-binding Rossmann-fold domains"/>
    <property type="match status" value="1"/>
</dbReference>
<keyword evidence="4" id="KW-1185">Reference proteome</keyword>
<dbReference type="InterPro" id="IPR013149">
    <property type="entry name" value="ADH-like_C"/>
</dbReference>
<dbReference type="Gene3D" id="3.40.50.720">
    <property type="entry name" value="NAD(P)-binding Rossmann-like Domain"/>
    <property type="match status" value="1"/>
</dbReference>